<dbReference type="Proteomes" id="UP000005631">
    <property type="component" value="Chromosome"/>
</dbReference>
<accession>G8R8B9</accession>
<proteinExistence type="predicted"/>
<feature type="transmembrane region" description="Helical" evidence="1">
    <location>
        <begin position="6"/>
        <end position="26"/>
    </location>
</feature>
<dbReference type="EMBL" id="CP003156">
    <property type="protein sequence ID" value="AEV33512.1"/>
    <property type="molecule type" value="Genomic_DNA"/>
</dbReference>
<evidence type="ECO:0000256" key="1">
    <source>
        <dbReference type="SAM" id="Phobius"/>
    </source>
</evidence>
<dbReference type="HOGENOM" id="CLU_2424111_0_0_10"/>
<sequence length="91" mass="10636">MEDFYLGVVLVSLVVVMYSGMLRLLFQLRVLLKSKETNFFLRIVIATFPYIFIWPSDVEMDEKLFSRGRKYTIATIVSSMVFYLFASLFLG</sequence>
<dbReference type="AlphaFoldDB" id="G8R8B9"/>
<evidence type="ECO:0000313" key="2">
    <source>
        <dbReference type="EMBL" id="AEV33512.1"/>
    </source>
</evidence>
<feature type="transmembrane region" description="Helical" evidence="1">
    <location>
        <begin position="38"/>
        <end position="56"/>
    </location>
</feature>
<gene>
    <name evidence="2" type="ordered locus">Oweho_2544</name>
</gene>
<dbReference type="KEGG" id="oho:Oweho_2544"/>
<evidence type="ECO:0000313" key="3">
    <source>
        <dbReference type="Proteomes" id="UP000005631"/>
    </source>
</evidence>
<feature type="transmembrane region" description="Helical" evidence="1">
    <location>
        <begin position="71"/>
        <end position="90"/>
    </location>
</feature>
<keyword evidence="3" id="KW-1185">Reference proteome</keyword>
<reference evidence="2 3" key="1">
    <citation type="journal article" date="2012" name="Stand. Genomic Sci.">
        <title>Genome sequence of the orange-pigmented seawater bacterium Owenweeksia hongkongensis type strain (UST20020801(T)).</title>
        <authorList>
            <person name="Riedel T."/>
            <person name="Held B."/>
            <person name="Nolan M."/>
            <person name="Lucas S."/>
            <person name="Lapidus A."/>
            <person name="Tice H."/>
            <person name="Del Rio T.G."/>
            <person name="Cheng J.F."/>
            <person name="Han C."/>
            <person name="Tapia R."/>
            <person name="Goodwin L.A."/>
            <person name="Pitluck S."/>
            <person name="Liolios K."/>
            <person name="Mavromatis K."/>
            <person name="Pagani I."/>
            <person name="Ivanova N."/>
            <person name="Mikhailova N."/>
            <person name="Pati A."/>
            <person name="Chen A."/>
            <person name="Palaniappan K."/>
            <person name="Rohde M."/>
            <person name="Tindall B.J."/>
            <person name="Detter J.C."/>
            <person name="Goker M."/>
            <person name="Woyke T."/>
            <person name="Bristow J."/>
            <person name="Eisen J.A."/>
            <person name="Markowitz V."/>
            <person name="Hugenholtz P."/>
            <person name="Klenk H.P."/>
            <person name="Kyrpides N.C."/>
        </authorList>
    </citation>
    <scope>NUCLEOTIDE SEQUENCE</scope>
    <source>
        <strain evidence="3">DSM 17368 / JCM 12287 / NRRL B-23963</strain>
    </source>
</reference>
<name>G8R8B9_OWEHD</name>
<dbReference type="STRING" id="926562.Oweho_2544"/>
<keyword evidence="1" id="KW-0472">Membrane</keyword>
<protein>
    <submittedName>
        <fullName evidence="2">Uncharacterized protein</fullName>
    </submittedName>
</protein>
<keyword evidence="1" id="KW-0812">Transmembrane</keyword>
<keyword evidence="1" id="KW-1133">Transmembrane helix</keyword>
<organism evidence="2 3">
    <name type="scientific">Owenweeksia hongkongensis (strain DSM 17368 / CIP 108786 / JCM 12287 / NRRL B-23963 / UST20020801)</name>
    <dbReference type="NCBI Taxonomy" id="926562"/>
    <lineage>
        <taxon>Bacteria</taxon>
        <taxon>Pseudomonadati</taxon>
        <taxon>Bacteroidota</taxon>
        <taxon>Flavobacteriia</taxon>
        <taxon>Flavobacteriales</taxon>
        <taxon>Owenweeksiaceae</taxon>
        <taxon>Owenweeksia</taxon>
    </lineage>
</organism>